<comment type="caution">
    <text evidence="2">The sequence shown here is derived from an EMBL/GenBank/DDBJ whole genome shotgun (WGS) entry which is preliminary data.</text>
</comment>
<feature type="compositionally biased region" description="Basic residues" evidence="1">
    <location>
        <begin position="1"/>
        <end position="11"/>
    </location>
</feature>
<feature type="region of interest" description="Disordered" evidence="1">
    <location>
        <begin position="1"/>
        <end position="22"/>
    </location>
</feature>
<reference evidence="2 3" key="1">
    <citation type="submission" date="2016-10" db="EMBL/GenBank/DDBJ databases">
        <title>Comparative genome analysis of multiple Pseudomonas spp. focuses on biocontrol and plant growth promoting traits.</title>
        <authorList>
            <person name="Tao X.-Y."/>
            <person name="Taylor C.G."/>
        </authorList>
    </citation>
    <scope>NUCLEOTIDE SEQUENCE [LARGE SCALE GENOMIC DNA]</scope>
    <source>
        <strain evidence="2 3">15D11</strain>
    </source>
</reference>
<name>A0A423DUU2_9PSED</name>
<dbReference type="EMBL" id="MOAM01000013">
    <property type="protein sequence ID" value="ROL75866.1"/>
    <property type="molecule type" value="Genomic_DNA"/>
</dbReference>
<evidence type="ECO:0000313" key="3">
    <source>
        <dbReference type="Proteomes" id="UP000285286"/>
    </source>
</evidence>
<dbReference type="AlphaFoldDB" id="A0A423DUU2"/>
<sequence>MPHGAKAKVRHREAATGSSRKADEPAIVMAEVIRSSVDSRQDAWAVNYFSRGARCWRRAQATREECVQTVL</sequence>
<accession>A0A423DUU2</accession>
<evidence type="ECO:0000313" key="2">
    <source>
        <dbReference type="EMBL" id="ROL75866.1"/>
    </source>
</evidence>
<organism evidence="2 3">
    <name type="scientific">Pseudomonas vranovensis</name>
    <dbReference type="NCBI Taxonomy" id="321661"/>
    <lineage>
        <taxon>Bacteria</taxon>
        <taxon>Pseudomonadati</taxon>
        <taxon>Pseudomonadota</taxon>
        <taxon>Gammaproteobacteria</taxon>
        <taxon>Pseudomonadales</taxon>
        <taxon>Pseudomonadaceae</taxon>
        <taxon>Pseudomonas</taxon>
    </lineage>
</organism>
<dbReference type="Proteomes" id="UP000285286">
    <property type="component" value="Unassembled WGS sequence"/>
</dbReference>
<gene>
    <name evidence="2" type="ORF">BHU25_06590</name>
</gene>
<protein>
    <submittedName>
        <fullName evidence="2">Uncharacterized protein</fullName>
    </submittedName>
</protein>
<evidence type="ECO:0000256" key="1">
    <source>
        <dbReference type="SAM" id="MobiDB-lite"/>
    </source>
</evidence>
<keyword evidence="3" id="KW-1185">Reference proteome</keyword>
<proteinExistence type="predicted"/>